<organism evidence="1 2">
    <name type="scientific">Sinomonas cellulolyticus</name>
    <dbReference type="NCBI Taxonomy" id="2801916"/>
    <lineage>
        <taxon>Bacteria</taxon>
        <taxon>Bacillati</taxon>
        <taxon>Actinomycetota</taxon>
        <taxon>Actinomycetes</taxon>
        <taxon>Micrococcales</taxon>
        <taxon>Micrococcaceae</taxon>
        <taxon>Sinomonas</taxon>
    </lineage>
</organism>
<dbReference type="RefSeq" id="WP_189694430.1">
    <property type="nucleotide sequence ID" value="NZ_BNCM01000010.1"/>
</dbReference>
<dbReference type="EMBL" id="JAERRC010000044">
    <property type="protein sequence ID" value="MBL0707131.1"/>
    <property type="molecule type" value="Genomic_DNA"/>
</dbReference>
<protein>
    <submittedName>
        <fullName evidence="1">Uncharacterized protein</fullName>
    </submittedName>
</protein>
<name>A0ABS1K657_9MICC</name>
<keyword evidence="2" id="KW-1185">Reference proteome</keyword>
<evidence type="ECO:0000313" key="1">
    <source>
        <dbReference type="EMBL" id="MBL0707131.1"/>
    </source>
</evidence>
<dbReference type="Proteomes" id="UP000639051">
    <property type="component" value="Unassembled WGS sequence"/>
</dbReference>
<proteinExistence type="predicted"/>
<accession>A0ABS1K657</accession>
<comment type="caution">
    <text evidence="1">The sequence shown here is derived from an EMBL/GenBank/DDBJ whole genome shotgun (WGS) entry which is preliminary data.</text>
</comment>
<gene>
    <name evidence="1" type="ORF">JJE72_16680</name>
</gene>
<evidence type="ECO:0000313" key="2">
    <source>
        <dbReference type="Proteomes" id="UP000639051"/>
    </source>
</evidence>
<reference evidence="1 2" key="1">
    <citation type="submission" date="2021-01" db="EMBL/GenBank/DDBJ databases">
        <title>Genome public.</title>
        <authorList>
            <person name="Liu C."/>
            <person name="Sun Q."/>
        </authorList>
    </citation>
    <scope>NUCLEOTIDE SEQUENCE [LARGE SCALE GENOMIC DNA]</scope>
    <source>
        <strain evidence="1 2">JC656</strain>
    </source>
</reference>
<sequence>MINVLDLAPGTRIELVDGRRATVEENMGDGQWVEALEDGAETSELTHSQDIARILHD</sequence>